<organism evidence="2 3">
    <name type="scientific">Myxozyma melibiosi</name>
    <dbReference type="NCBI Taxonomy" id="54550"/>
    <lineage>
        <taxon>Eukaryota</taxon>
        <taxon>Fungi</taxon>
        <taxon>Dikarya</taxon>
        <taxon>Ascomycota</taxon>
        <taxon>Saccharomycotina</taxon>
        <taxon>Lipomycetes</taxon>
        <taxon>Lipomycetales</taxon>
        <taxon>Lipomycetaceae</taxon>
        <taxon>Myxozyma</taxon>
    </lineage>
</organism>
<feature type="domain" description="AMMECR1" evidence="1">
    <location>
        <begin position="27"/>
        <end position="223"/>
    </location>
</feature>
<reference evidence="2 3" key="1">
    <citation type="submission" date="2024-03" db="EMBL/GenBank/DDBJ databases">
        <title>Genome-scale model development and genomic sequencing of the oleaginous clade Lipomyces.</title>
        <authorList>
            <consortium name="Lawrence Berkeley National Laboratory"/>
            <person name="Czajka J.J."/>
            <person name="Han Y."/>
            <person name="Kim J."/>
            <person name="Mondo S.J."/>
            <person name="Hofstad B.A."/>
            <person name="Robles A."/>
            <person name="Haridas S."/>
            <person name="Riley R."/>
            <person name="LaButti K."/>
            <person name="Pangilinan J."/>
            <person name="Andreopoulos W."/>
            <person name="Lipzen A."/>
            <person name="Yan J."/>
            <person name="Wang M."/>
            <person name="Ng V."/>
            <person name="Grigoriev I.V."/>
            <person name="Spatafora J.W."/>
            <person name="Magnuson J.K."/>
            <person name="Baker S.E."/>
            <person name="Pomraning K.R."/>
        </authorList>
    </citation>
    <scope>NUCLEOTIDE SEQUENCE [LARGE SCALE GENOMIC DNA]</scope>
    <source>
        <strain evidence="2 3">Phaff 52-87</strain>
    </source>
</reference>
<comment type="caution">
    <text evidence="2">The sequence shown here is derived from an EMBL/GenBank/DDBJ whole genome shotgun (WGS) entry which is preliminary data.</text>
</comment>
<dbReference type="Pfam" id="PF01871">
    <property type="entry name" value="AMMECR1"/>
    <property type="match status" value="1"/>
</dbReference>
<name>A0ABR1EZ86_9ASCO</name>
<dbReference type="InterPro" id="IPR023473">
    <property type="entry name" value="AMMECR1"/>
</dbReference>
<keyword evidence="3" id="KW-1185">Reference proteome</keyword>
<dbReference type="PROSITE" id="PS51112">
    <property type="entry name" value="AMMECR1"/>
    <property type="match status" value="1"/>
</dbReference>
<proteinExistence type="predicted"/>
<accession>A0ABR1EZ86</accession>
<dbReference type="InterPro" id="IPR002733">
    <property type="entry name" value="AMMECR1_domain"/>
</dbReference>
<evidence type="ECO:0000259" key="1">
    <source>
        <dbReference type="PROSITE" id="PS51112"/>
    </source>
</evidence>
<sequence length="229" mass="24656">MATTAHCAYCFEVLLASFEGGSALPLSAFSKAIEAESSSSSLESSASPTSSSGTYRTAASATDGQMYPMFVTWNTVTSRGGVRLRGCIGTFEAQPLEKGLASYAKIAAFEDTRFNPISAKELPTLECGVSLLTDFEDAADPLDWTFGTHGLRISFVINGRRYSATYLPDVPPEHFDSKEETLGSLVLKSGYSGAKKWDQLGIKLVRYQSSKAKLGYPEFAALKKRLGVV</sequence>
<dbReference type="InterPro" id="IPR036071">
    <property type="entry name" value="AMMECR1_dom_sf"/>
</dbReference>
<gene>
    <name evidence="2" type="ORF">BZA70DRAFT_291737</name>
</gene>
<dbReference type="SUPFAM" id="SSF143447">
    <property type="entry name" value="AMMECR1-like"/>
    <property type="match status" value="1"/>
</dbReference>
<dbReference type="InterPro" id="IPR027485">
    <property type="entry name" value="AMMECR1_N"/>
</dbReference>
<dbReference type="EMBL" id="JBBJBU010000014">
    <property type="protein sequence ID" value="KAK7202929.1"/>
    <property type="molecule type" value="Genomic_DNA"/>
</dbReference>
<evidence type="ECO:0000313" key="3">
    <source>
        <dbReference type="Proteomes" id="UP001498771"/>
    </source>
</evidence>
<dbReference type="PANTHER" id="PTHR13016:SF0">
    <property type="entry name" value="AMME SYNDROME CANDIDATE GENE 1 PROTEIN"/>
    <property type="match status" value="1"/>
</dbReference>
<dbReference type="Proteomes" id="UP001498771">
    <property type="component" value="Unassembled WGS sequence"/>
</dbReference>
<dbReference type="PANTHER" id="PTHR13016">
    <property type="entry name" value="AMMECR1 HOMOLOG"/>
    <property type="match status" value="1"/>
</dbReference>
<dbReference type="Gene3D" id="3.30.700.20">
    <property type="entry name" value="Hypothetical protein ph0010, domain 1"/>
    <property type="match status" value="1"/>
</dbReference>
<evidence type="ECO:0000313" key="2">
    <source>
        <dbReference type="EMBL" id="KAK7202929.1"/>
    </source>
</evidence>
<dbReference type="NCBIfam" id="TIGR00296">
    <property type="entry name" value="TIGR00296 family protein"/>
    <property type="match status" value="1"/>
</dbReference>
<dbReference type="GeneID" id="90039839"/>
<protein>
    <submittedName>
        <fullName evidence="2">AMMECR1 domain-containing protein</fullName>
    </submittedName>
</protein>
<dbReference type="RefSeq" id="XP_064765962.1">
    <property type="nucleotide sequence ID" value="XM_064914327.1"/>
</dbReference>